<evidence type="ECO:0000313" key="2">
    <source>
        <dbReference type="EMBL" id="MBK4215542.1"/>
    </source>
</evidence>
<gene>
    <name evidence="2" type="ORF">JJJ17_06350</name>
</gene>
<protein>
    <submittedName>
        <fullName evidence="2">ABZJ_00895 family protein</fullName>
    </submittedName>
</protein>
<dbReference type="NCBIfam" id="NF038216">
    <property type="entry name" value="ABZJ_00895_fam"/>
    <property type="match status" value="1"/>
</dbReference>
<dbReference type="AlphaFoldDB" id="A0A934SHK7"/>
<evidence type="ECO:0000256" key="1">
    <source>
        <dbReference type="SAM" id="Phobius"/>
    </source>
</evidence>
<reference evidence="2" key="1">
    <citation type="submission" date="2021-01" db="EMBL/GenBank/DDBJ databases">
        <title>Paracoccus amoyensis sp. nov., isolated from the surface seawater along the coast of Xiamen Island, China.</title>
        <authorList>
            <person name="Lyu L."/>
        </authorList>
    </citation>
    <scope>NUCLEOTIDE SEQUENCE</scope>
    <source>
        <strain evidence="2">MJ17</strain>
    </source>
</reference>
<dbReference type="InterPro" id="IPR047730">
    <property type="entry name" value="ABZJ_00895-like"/>
</dbReference>
<feature type="transmembrane region" description="Helical" evidence="1">
    <location>
        <begin position="118"/>
        <end position="138"/>
    </location>
</feature>
<keyword evidence="1" id="KW-0812">Transmembrane</keyword>
<feature type="transmembrane region" description="Helical" evidence="1">
    <location>
        <begin position="76"/>
        <end position="98"/>
    </location>
</feature>
<dbReference type="Proteomes" id="UP000640485">
    <property type="component" value="Unassembled WGS sequence"/>
</dbReference>
<comment type="caution">
    <text evidence="2">The sequence shown here is derived from an EMBL/GenBank/DDBJ whole genome shotgun (WGS) entry which is preliminary data.</text>
</comment>
<organism evidence="2 3">
    <name type="scientific">Paracoccus caeni</name>
    <dbReference type="NCBI Taxonomy" id="657651"/>
    <lineage>
        <taxon>Bacteria</taxon>
        <taxon>Pseudomonadati</taxon>
        <taxon>Pseudomonadota</taxon>
        <taxon>Alphaproteobacteria</taxon>
        <taxon>Rhodobacterales</taxon>
        <taxon>Paracoccaceae</taxon>
        <taxon>Paracoccus</taxon>
    </lineage>
</organism>
<dbReference type="EMBL" id="JAEPRQ010000001">
    <property type="protein sequence ID" value="MBK4215542.1"/>
    <property type="molecule type" value="Genomic_DNA"/>
</dbReference>
<dbReference type="RefSeq" id="WP_200684569.1">
    <property type="nucleotide sequence ID" value="NZ_JAEPRQ010000001.1"/>
</dbReference>
<accession>A0A934SHK7</accession>
<evidence type="ECO:0000313" key="3">
    <source>
        <dbReference type="Proteomes" id="UP000640485"/>
    </source>
</evidence>
<keyword evidence="3" id="KW-1185">Reference proteome</keyword>
<sequence length="160" mass="17375">MTKADASLKSLTLHFAGLFILFTAVLIALLVALEVFLGFTMENNVMGLIIPIIVAMQIGTIYFNRTGQRPTPSFSWKAALSFATTSVVLSFVLIAVMYLLGLRPEIDALLAEPGSPPIILGVTAFLWLLLLLGCRFTFAAGAKQGQKLQEKTAKRKASRD</sequence>
<feature type="transmembrane region" description="Helical" evidence="1">
    <location>
        <begin position="45"/>
        <end position="64"/>
    </location>
</feature>
<name>A0A934SHK7_9RHOB</name>
<keyword evidence="1" id="KW-1133">Transmembrane helix</keyword>
<proteinExistence type="predicted"/>
<keyword evidence="1" id="KW-0472">Membrane</keyword>
<feature type="transmembrane region" description="Helical" evidence="1">
    <location>
        <begin position="12"/>
        <end position="33"/>
    </location>
</feature>